<accession>T1IHW9</accession>
<feature type="compositionally biased region" description="Polar residues" evidence="1">
    <location>
        <begin position="62"/>
        <end position="71"/>
    </location>
</feature>
<reference evidence="2" key="2">
    <citation type="submission" date="2015-02" db="UniProtKB">
        <authorList>
            <consortium name="EnsemblMetazoa"/>
        </authorList>
    </citation>
    <scope>IDENTIFICATION</scope>
</reference>
<feature type="region of interest" description="Disordered" evidence="1">
    <location>
        <begin position="62"/>
        <end position="95"/>
    </location>
</feature>
<dbReference type="HOGENOM" id="CLU_1612898_0_0_1"/>
<protein>
    <recommendedName>
        <fullName evidence="4">MADF domain-containing protein</fullName>
    </recommendedName>
</protein>
<evidence type="ECO:0008006" key="4">
    <source>
        <dbReference type="Google" id="ProtNLM"/>
    </source>
</evidence>
<dbReference type="AlphaFoldDB" id="T1IHW9"/>
<keyword evidence="3" id="KW-1185">Reference proteome</keyword>
<dbReference type="Proteomes" id="UP000014500">
    <property type="component" value="Unassembled WGS sequence"/>
</dbReference>
<dbReference type="EMBL" id="JH430028">
    <property type="status" value="NOT_ANNOTATED_CDS"/>
    <property type="molecule type" value="Genomic_DNA"/>
</dbReference>
<reference evidence="3" key="1">
    <citation type="submission" date="2011-05" db="EMBL/GenBank/DDBJ databases">
        <authorList>
            <person name="Richards S.R."/>
            <person name="Qu J."/>
            <person name="Jiang H."/>
            <person name="Jhangiani S.N."/>
            <person name="Agravi P."/>
            <person name="Goodspeed R."/>
            <person name="Gross S."/>
            <person name="Mandapat C."/>
            <person name="Jackson L."/>
            <person name="Mathew T."/>
            <person name="Pu L."/>
            <person name="Thornton R."/>
            <person name="Saada N."/>
            <person name="Wilczek-Boney K.B."/>
            <person name="Lee S."/>
            <person name="Kovar C."/>
            <person name="Wu Y."/>
            <person name="Scherer S.E."/>
            <person name="Worley K.C."/>
            <person name="Muzny D.M."/>
            <person name="Gibbs R."/>
        </authorList>
    </citation>
    <scope>NUCLEOTIDE SEQUENCE</scope>
    <source>
        <strain evidence="3">Brora</strain>
    </source>
</reference>
<evidence type="ECO:0000313" key="2">
    <source>
        <dbReference type="EnsemblMetazoa" id="SMAR000447-PA"/>
    </source>
</evidence>
<name>T1IHW9_STRMM</name>
<evidence type="ECO:0000256" key="1">
    <source>
        <dbReference type="SAM" id="MobiDB-lite"/>
    </source>
</evidence>
<organism evidence="2 3">
    <name type="scientific">Strigamia maritima</name>
    <name type="common">European centipede</name>
    <name type="synonym">Geophilus maritimus</name>
    <dbReference type="NCBI Taxonomy" id="126957"/>
    <lineage>
        <taxon>Eukaryota</taxon>
        <taxon>Metazoa</taxon>
        <taxon>Ecdysozoa</taxon>
        <taxon>Arthropoda</taxon>
        <taxon>Myriapoda</taxon>
        <taxon>Chilopoda</taxon>
        <taxon>Pleurostigmophora</taxon>
        <taxon>Geophilomorpha</taxon>
        <taxon>Linotaeniidae</taxon>
        <taxon>Strigamia</taxon>
    </lineage>
</organism>
<evidence type="ECO:0000313" key="3">
    <source>
        <dbReference type="Proteomes" id="UP000014500"/>
    </source>
</evidence>
<feature type="compositionally biased region" description="Polar residues" evidence="1">
    <location>
        <begin position="81"/>
        <end position="95"/>
    </location>
</feature>
<sequence>MASELDIGKFIEEKLWLKKIWRNLRDQFIKKKREYDLRKKHRPGLDEDWSPTWTHYNVLSFLDNPSQTRPTSDVDDENEGSEPSGSSMSTDSTAAEHQLLPTSTQTILTSPSRFPNSSNEDEVYHYTMGLQQRFRQLNPQMFHFLRIKIDTIILQLVLACKFLII</sequence>
<proteinExistence type="predicted"/>
<dbReference type="EnsemblMetazoa" id="SMAR000447-RA">
    <property type="protein sequence ID" value="SMAR000447-PA"/>
    <property type="gene ID" value="SMAR000447"/>
</dbReference>